<gene>
    <name evidence="5" type="ORF">DL764_002147</name>
</gene>
<dbReference type="STRING" id="155417.A0A4Q4TLJ1"/>
<evidence type="ECO:0000313" key="6">
    <source>
        <dbReference type="Proteomes" id="UP000293360"/>
    </source>
</evidence>
<dbReference type="InterPro" id="IPR023213">
    <property type="entry name" value="CAT-like_dom_sf"/>
</dbReference>
<evidence type="ECO:0000256" key="4">
    <source>
        <dbReference type="ARBA" id="ARBA00023315"/>
    </source>
</evidence>
<comment type="pathway">
    <text evidence="1">Secondary metabolite biosynthesis.</text>
</comment>
<protein>
    <recommendedName>
        <fullName evidence="7">LysR family regulatory protein</fullName>
    </recommendedName>
</protein>
<name>A0A4Q4TLJ1_9PEZI</name>
<dbReference type="Pfam" id="PF02458">
    <property type="entry name" value="Transferase"/>
    <property type="match status" value="1"/>
</dbReference>
<dbReference type="Proteomes" id="UP000293360">
    <property type="component" value="Unassembled WGS sequence"/>
</dbReference>
<dbReference type="Gene3D" id="3.30.559.10">
    <property type="entry name" value="Chloramphenicol acetyltransferase-like domain"/>
    <property type="match status" value="2"/>
</dbReference>
<dbReference type="InterPro" id="IPR051283">
    <property type="entry name" value="Sec_Metabolite_Acyltrans"/>
</dbReference>
<dbReference type="PANTHER" id="PTHR31896">
    <property type="entry name" value="FAMILY REGULATORY PROTEIN, PUTATIVE (AFU_ORTHOLOGUE AFUA_3G14730)-RELATED"/>
    <property type="match status" value="1"/>
</dbReference>
<reference evidence="5 6" key="1">
    <citation type="submission" date="2018-06" db="EMBL/GenBank/DDBJ databases">
        <title>Complete Genomes of Monosporascus.</title>
        <authorList>
            <person name="Robinson A.J."/>
            <person name="Natvig D.O."/>
        </authorList>
    </citation>
    <scope>NUCLEOTIDE SEQUENCE [LARGE SCALE GENOMIC DNA]</scope>
    <source>
        <strain evidence="5 6">CBS 110550</strain>
    </source>
</reference>
<comment type="caution">
    <text evidence="5">The sequence shown here is derived from an EMBL/GenBank/DDBJ whole genome shotgun (WGS) entry which is preliminary data.</text>
</comment>
<evidence type="ECO:0000313" key="5">
    <source>
        <dbReference type="EMBL" id="RYP08001.1"/>
    </source>
</evidence>
<dbReference type="AlphaFoldDB" id="A0A4Q4TLJ1"/>
<comment type="similarity">
    <text evidence="2">Belongs to the plant acyltransferase family.</text>
</comment>
<organism evidence="5 6">
    <name type="scientific">Monosporascus ibericus</name>
    <dbReference type="NCBI Taxonomy" id="155417"/>
    <lineage>
        <taxon>Eukaryota</taxon>
        <taxon>Fungi</taxon>
        <taxon>Dikarya</taxon>
        <taxon>Ascomycota</taxon>
        <taxon>Pezizomycotina</taxon>
        <taxon>Sordariomycetes</taxon>
        <taxon>Xylariomycetidae</taxon>
        <taxon>Xylariales</taxon>
        <taxon>Xylariales incertae sedis</taxon>
        <taxon>Monosporascus</taxon>
    </lineage>
</organism>
<evidence type="ECO:0000256" key="2">
    <source>
        <dbReference type="ARBA" id="ARBA00009861"/>
    </source>
</evidence>
<evidence type="ECO:0000256" key="1">
    <source>
        <dbReference type="ARBA" id="ARBA00005179"/>
    </source>
</evidence>
<dbReference type="OrthoDB" id="21502at2759"/>
<dbReference type="GO" id="GO:0016746">
    <property type="term" value="F:acyltransferase activity"/>
    <property type="evidence" value="ECO:0007669"/>
    <property type="project" value="UniProtKB-KW"/>
</dbReference>
<accession>A0A4Q4TLJ1</accession>
<dbReference type="EMBL" id="QJNU01000075">
    <property type="protein sequence ID" value="RYP08001.1"/>
    <property type="molecule type" value="Genomic_DNA"/>
</dbReference>
<keyword evidence="4" id="KW-0012">Acyltransferase</keyword>
<keyword evidence="6" id="KW-1185">Reference proteome</keyword>
<sequence>MGNLFSKPKPQAPRVLTDTVVPLHKWDDQGVNRAIIMLFMMRFDDVLDPEKLRSSLEKLLSRDDCRRLGARLRLNDKGKLEYHIPEQFDEKRPAVAYSHVKYGVAIGEHPLASRLPRPSAKPSALGDPNEFWSLMRREDGPTEIADYYARDEPQLSLHVVSFEDATLVSLTWPHTLLDAMGYHELLTAWTAVLKGRDGDVKPLHSVDHDPLATHGSEPREPYVLADKRLSKAQKVLFIFRYAYELLRYRDEERMICVPAAYVEKLRARAVSDLVAARGDATEKPFVSEGDVLSAWVTRALTRAVLAPTSDKTIMVVNAFGLRWVLADDRLPRDKAYVSNAIASVYTYLSVKDLLTKPLGSVAGAVRQAIVEQGTSAQLETRRFFELEAVKSGWPALYGDGWMNMLIVSNWSKGRFFEMDFSAAVVREGGGTGRTGKAGRPSYIQNRRYMKNFSSRGAIPVVGKDGAGNYWLQSTARKGFWDKIQNAMDEESP</sequence>
<evidence type="ECO:0008006" key="7">
    <source>
        <dbReference type="Google" id="ProtNLM"/>
    </source>
</evidence>
<evidence type="ECO:0000256" key="3">
    <source>
        <dbReference type="ARBA" id="ARBA00022679"/>
    </source>
</evidence>
<dbReference type="PANTHER" id="PTHR31896:SF69">
    <property type="entry name" value="FAMILY REGULATORY PROTEIN, PUTATIVE (AFU_ORTHOLOGUE AFUA_3G14730)-RELATED"/>
    <property type="match status" value="1"/>
</dbReference>
<proteinExistence type="inferred from homology"/>
<keyword evidence="3" id="KW-0808">Transferase</keyword>